<reference evidence="3 4" key="1">
    <citation type="journal article" date="2024" name="Nat. Commun.">
        <title>Phylogenomics reveals the evolutionary origins of lichenization in chlorophyte algae.</title>
        <authorList>
            <person name="Puginier C."/>
            <person name="Libourel C."/>
            <person name="Otte J."/>
            <person name="Skaloud P."/>
            <person name="Haon M."/>
            <person name="Grisel S."/>
            <person name="Petersen M."/>
            <person name="Berrin J.G."/>
            <person name="Delaux P.M."/>
            <person name="Dal Grande F."/>
            <person name="Keller J."/>
        </authorList>
    </citation>
    <scope>NUCLEOTIDE SEQUENCE [LARGE SCALE GENOMIC DNA]</scope>
    <source>
        <strain evidence="3 4">SAG 245.80</strain>
    </source>
</reference>
<dbReference type="Proteomes" id="UP001445335">
    <property type="component" value="Unassembled WGS sequence"/>
</dbReference>
<feature type="domain" description="DUF1279" evidence="2">
    <location>
        <begin position="23"/>
        <end position="58"/>
    </location>
</feature>
<dbReference type="AlphaFoldDB" id="A0AAW1QXJ8"/>
<dbReference type="PANTHER" id="PTHR21377">
    <property type="entry name" value="PROTEIN FAM210B, MITOCHONDRIAL"/>
    <property type="match status" value="1"/>
</dbReference>
<keyword evidence="4" id="KW-1185">Reference proteome</keyword>
<dbReference type="EMBL" id="JALJOU010000069">
    <property type="protein sequence ID" value="KAK9825921.1"/>
    <property type="molecule type" value="Genomic_DNA"/>
</dbReference>
<proteinExistence type="predicted"/>
<organism evidence="3 4">
    <name type="scientific">Elliptochloris bilobata</name>
    <dbReference type="NCBI Taxonomy" id="381761"/>
    <lineage>
        <taxon>Eukaryota</taxon>
        <taxon>Viridiplantae</taxon>
        <taxon>Chlorophyta</taxon>
        <taxon>core chlorophytes</taxon>
        <taxon>Trebouxiophyceae</taxon>
        <taxon>Trebouxiophyceae incertae sedis</taxon>
        <taxon>Elliptochloris clade</taxon>
        <taxon>Elliptochloris</taxon>
    </lineage>
</organism>
<accession>A0AAW1QXJ8</accession>
<evidence type="ECO:0000313" key="4">
    <source>
        <dbReference type="Proteomes" id="UP001445335"/>
    </source>
</evidence>
<dbReference type="PANTHER" id="PTHR21377:SF0">
    <property type="entry name" value="PROTEIN FAM210B, MITOCHONDRIAL"/>
    <property type="match status" value="1"/>
</dbReference>
<protein>
    <recommendedName>
        <fullName evidence="2">DUF1279 domain-containing protein</fullName>
    </recommendedName>
</protein>
<evidence type="ECO:0000313" key="3">
    <source>
        <dbReference type="EMBL" id="KAK9825921.1"/>
    </source>
</evidence>
<dbReference type="Pfam" id="PF06916">
    <property type="entry name" value="FAM210A-B_dom"/>
    <property type="match status" value="1"/>
</dbReference>
<dbReference type="GO" id="GO:0005739">
    <property type="term" value="C:mitochondrion"/>
    <property type="evidence" value="ECO:0007669"/>
    <property type="project" value="TreeGrafter"/>
</dbReference>
<name>A0AAW1QXJ8_9CHLO</name>
<gene>
    <name evidence="3" type="ORF">WJX81_006956</name>
</gene>
<feature type="region of interest" description="Disordered" evidence="1">
    <location>
        <begin position="1"/>
        <end position="20"/>
    </location>
</feature>
<comment type="caution">
    <text evidence="3">The sequence shown here is derived from an EMBL/GenBank/DDBJ whole genome shotgun (WGS) entry which is preliminary data.</text>
</comment>
<dbReference type="InterPro" id="IPR009688">
    <property type="entry name" value="FAM210A/B-like_dom"/>
</dbReference>
<evidence type="ECO:0000256" key="1">
    <source>
        <dbReference type="SAM" id="MobiDB-lite"/>
    </source>
</evidence>
<sequence length="90" mass="9670">MTAPPSCHTEEELREDSEDRGWVAKALTSKGSDLAIAFLCTKALFFVRVPLTLGLTPVVARLLQRRAVEAAATGSKSTTAAAAQELEKRL</sequence>
<dbReference type="InterPro" id="IPR045866">
    <property type="entry name" value="FAM210A/B-like"/>
</dbReference>
<evidence type="ECO:0000259" key="2">
    <source>
        <dbReference type="Pfam" id="PF06916"/>
    </source>
</evidence>